<dbReference type="GO" id="GO:0038023">
    <property type="term" value="F:signaling receptor activity"/>
    <property type="evidence" value="ECO:0007669"/>
    <property type="project" value="TreeGrafter"/>
</dbReference>
<protein>
    <submittedName>
        <fullName evidence="2">Uncharacterized protein</fullName>
    </submittedName>
</protein>
<dbReference type="EMBL" id="JAWDGP010002298">
    <property type="protein sequence ID" value="KAK3784226.1"/>
    <property type="molecule type" value="Genomic_DNA"/>
</dbReference>
<evidence type="ECO:0000313" key="3">
    <source>
        <dbReference type="Proteomes" id="UP001283361"/>
    </source>
</evidence>
<gene>
    <name evidence="2" type="ORF">RRG08_055755</name>
</gene>
<evidence type="ECO:0000256" key="1">
    <source>
        <dbReference type="SAM" id="MobiDB-lite"/>
    </source>
</evidence>
<accession>A0AAE1AC20</accession>
<organism evidence="2 3">
    <name type="scientific">Elysia crispata</name>
    <name type="common">lettuce slug</name>
    <dbReference type="NCBI Taxonomy" id="231223"/>
    <lineage>
        <taxon>Eukaryota</taxon>
        <taxon>Metazoa</taxon>
        <taxon>Spiralia</taxon>
        <taxon>Lophotrochozoa</taxon>
        <taxon>Mollusca</taxon>
        <taxon>Gastropoda</taxon>
        <taxon>Heterobranchia</taxon>
        <taxon>Euthyneura</taxon>
        <taxon>Panpulmonata</taxon>
        <taxon>Sacoglossa</taxon>
        <taxon>Placobranchoidea</taxon>
        <taxon>Plakobranchidae</taxon>
        <taxon>Elysia</taxon>
    </lineage>
</organism>
<name>A0AAE1AC20_9GAST</name>
<dbReference type="InterPro" id="IPR052612">
    <property type="entry name" value="ANP_Clearance_Receptor"/>
</dbReference>
<dbReference type="AlphaFoldDB" id="A0AAE1AC20"/>
<evidence type="ECO:0000313" key="2">
    <source>
        <dbReference type="EMBL" id="KAK3784226.1"/>
    </source>
</evidence>
<keyword evidence="3" id="KW-1185">Reference proteome</keyword>
<dbReference type="PANTHER" id="PTHR44755:SF11">
    <property type="entry name" value="ATRIAL NATRIURETIC PEPTIDE RECEPTOR 3 ISOFORM X1"/>
    <property type="match status" value="1"/>
</dbReference>
<dbReference type="GO" id="GO:0007165">
    <property type="term" value="P:signal transduction"/>
    <property type="evidence" value="ECO:0007669"/>
    <property type="project" value="TreeGrafter"/>
</dbReference>
<reference evidence="2" key="1">
    <citation type="journal article" date="2023" name="G3 (Bethesda)">
        <title>A reference genome for the long-term kleptoplast-retaining sea slug Elysia crispata morphotype clarki.</title>
        <authorList>
            <person name="Eastman K.E."/>
            <person name="Pendleton A.L."/>
            <person name="Shaikh M.A."/>
            <person name="Suttiyut T."/>
            <person name="Ogas R."/>
            <person name="Tomko P."/>
            <person name="Gavelis G."/>
            <person name="Widhalm J.R."/>
            <person name="Wisecaver J.H."/>
        </authorList>
    </citation>
    <scope>NUCLEOTIDE SEQUENCE</scope>
    <source>
        <strain evidence="2">ECLA1</strain>
    </source>
</reference>
<dbReference type="Gene3D" id="3.40.50.2300">
    <property type="match status" value="1"/>
</dbReference>
<feature type="compositionally biased region" description="Polar residues" evidence="1">
    <location>
        <begin position="150"/>
        <end position="173"/>
    </location>
</feature>
<comment type="caution">
    <text evidence="2">The sequence shown here is derived from an EMBL/GenBank/DDBJ whole genome shotgun (WGS) entry which is preliminary data.</text>
</comment>
<dbReference type="PANTHER" id="PTHR44755">
    <property type="entry name" value="NATRIURETIC PEPTIDE RECEPTOR 3-RELATED"/>
    <property type="match status" value="1"/>
</dbReference>
<feature type="compositionally biased region" description="Basic residues" evidence="1">
    <location>
        <begin position="126"/>
        <end position="147"/>
    </location>
</feature>
<feature type="compositionally biased region" description="Low complexity" evidence="1">
    <location>
        <begin position="89"/>
        <end position="98"/>
    </location>
</feature>
<sequence length="368" mass="40883">MAPSQLSSRYLTRYSFLSTLFYMILLWIKFEISCSKTAPDLPRQDHTGYAATNTGSVDQRFHSQRNHGIEASVVLSASGPAIATKAVGTHSDTAATHTSHLEPGRSRTRSKGWSGLARNHPSPPPRLRHRHGHALPRSRSRRQKSRPKSTNNSPKYSSSQLTTSQGRPDNGNTDVPAGEVDMRSKPMIGGNTDSLSSATKRIPINIVVLLPEEDTRLFSIKRVRPAIALATENVTSSRILTQHELVISYADSKCHIAEAMNEAIKSTVRAGHDVVHLRDKFLRLQMIGGSTILLFHKKRTSVKYTSSDPVSYFKFSRWLTRTSIDIPVSKQSLTTGQVLAICQWKRPFGQRLDQSTAVRVTVAPRPEQ</sequence>
<feature type="region of interest" description="Disordered" evidence="1">
    <location>
        <begin position="88"/>
        <end position="196"/>
    </location>
</feature>
<dbReference type="Proteomes" id="UP001283361">
    <property type="component" value="Unassembled WGS sequence"/>
</dbReference>
<dbReference type="GO" id="GO:0017046">
    <property type="term" value="F:peptide hormone binding"/>
    <property type="evidence" value="ECO:0007669"/>
    <property type="project" value="TreeGrafter"/>
</dbReference>
<proteinExistence type="predicted"/>